<reference evidence="2 3" key="1">
    <citation type="submission" date="2015-08" db="EMBL/GenBank/DDBJ databases">
        <title>Antibacterial properties of a collection of Vibrionaceae strains.</title>
        <authorList>
            <person name="Giubergia S."/>
        </authorList>
    </citation>
    <scope>NUCLEOTIDE SEQUENCE [LARGE SCALE GENOMIC DNA]</scope>
    <source>
        <strain evidence="2 3">S0821</strain>
    </source>
</reference>
<dbReference type="AlphaFoldDB" id="A0A0Q2Y4Y1"/>
<accession>A0A0Q2Y4Y1</accession>
<sequence>MKFVSMGFGLCAALISISSHASFQKNEYFDSMYNKNVYERYVTSGGNHLGFRCDSDTYKRTMYLTFGSQNAIGSPNQEMKLRIKIDGGNIYDLDGRMYSSSYESGVVENYPKELLYAIKQGRTAHLEVYSYNARKIRASFNLSGSSNAVNDVSSRCDVTFQADPYTNYNEEIMRLQQERDHKIYLLEQEYAKKIAEIRSKAYGRY</sequence>
<dbReference type="EMBL" id="LKHS01000002">
    <property type="protein sequence ID" value="KQH87700.1"/>
    <property type="molecule type" value="Genomic_DNA"/>
</dbReference>
<proteinExistence type="predicted"/>
<keyword evidence="1" id="KW-0732">Signal</keyword>
<evidence type="ECO:0000313" key="3">
    <source>
        <dbReference type="Proteomes" id="UP000051221"/>
    </source>
</evidence>
<organism evidence="2 3">
    <name type="scientific">Vibrio furnissii</name>
    <dbReference type="NCBI Taxonomy" id="29494"/>
    <lineage>
        <taxon>Bacteria</taxon>
        <taxon>Pseudomonadati</taxon>
        <taxon>Pseudomonadota</taxon>
        <taxon>Gammaproteobacteria</taxon>
        <taxon>Vibrionales</taxon>
        <taxon>Vibrionaceae</taxon>
        <taxon>Vibrio</taxon>
    </lineage>
</organism>
<evidence type="ECO:0000313" key="2">
    <source>
        <dbReference type="EMBL" id="KQH87700.1"/>
    </source>
</evidence>
<protein>
    <submittedName>
        <fullName evidence="2">Uncharacterized protein</fullName>
    </submittedName>
</protein>
<feature type="chain" id="PRO_5006200117" evidence="1">
    <location>
        <begin position="22"/>
        <end position="205"/>
    </location>
</feature>
<keyword evidence="3" id="KW-1185">Reference proteome</keyword>
<dbReference type="InParanoid" id="A0A0Q2Y4Y1"/>
<name>A0A0Q2Y4Y1_VIBFU</name>
<feature type="signal peptide" evidence="1">
    <location>
        <begin position="1"/>
        <end position="21"/>
    </location>
</feature>
<evidence type="ECO:0000256" key="1">
    <source>
        <dbReference type="SAM" id="SignalP"/>
    </source>
</evidence>
<dbReference type="Proteomes" id="UP000051221">
    <property type="component" value="Unassembled WGS sequence"/>
</dbReference>
<dbReference type="RefSeq" id="WP_014257316.1">
    <property type="nucleotide sequence ID" value="NZ_JAKNQA010000078.1"/>
</dbReference>
<comment type="caution">
    <text evidence="2">The sequence shown here is derived from an EMBL/GenBank/DDBJ whole genome shotgun (WGS) entry which is preliminary data.</text>
</comment>
<gene>
    <name evidence="2" type="ORF">AMR76_03150</name>
</gene>